<dbReference type="STRING" id="660521.SAMN04487949_1790"/>
<protein>
    <submittedName>
        <fullName evidence="2">Uncharacterized protein</fullName>
    </submittedName>
</protein>
<evidence type="ECO:0000256" key="1">
    <source>
        <dbReference type="SAM" id="MobiDB-lite"/>
    </source>
</evidence>
<name>A0A1G9TIW4_9EURY</name>
<proteinExistence type="predicted"/>
<feature type="region of interest" description="Disordered" evidence="1">
    <location>
        <begin position="181"/>
        <end position="284"/>
    </location>
</feature>
<feature type="compositionally biased region" description="Low complexity" evidence="1">
    <location>
        <begin position="268"/>
        <end position="278"/>
    </location>
</feature>
<accession>A0A1G9TIW4</accession>
<dbReference type="EMBL" id="FNHL01000002">
    <property type="protein sequence ID" value="SDM47600.1"/>
    <property type="molecule type" value="Genomic_DNA"/>
</dbReference>
<feature type="compositionally biased region" description="Low complexity" evidence="1">
    <location>
        <begin position="246"/>
        <end position="255"/>
    </location>
</feature>
<dbReference type="AlphaFoldDB" id="A0A1G9TIW4"/>
<dbReference type="RefSeq" id="WP_089696739.1">
    <property type="nucleotide sequence ID" value="NZ_FNHL01000002.1"/>
</dbReference>
<evidence type="ECO:0000313" key="3">
    <source>
        <dbReference type="Proteomes" id="UP000199451"/>
    </source>
</evidence>
<feature type="region of interest" description="Disordered" evidence="1">
    <location>
        <begin position="25"/>
        <end position="81"/>
    </location>
</feature>
<organism evidence="2 3">
    <name type="scientific">Halogranum gelatinilyticum</name>
    <dbReference type="NCBI Taxonomy" id="660521"/>
    <lineage>
        <taxon>Archaea</taxon>
        <taxon>Methanobacteriati</taxon>
        <taxon>Methanobacteriota</taxon>
        <taxon>Stenosarchaea group</taxon>
        <taxon>Halobacteria</taxon>
        <taxon>Halobacteriales</taxon>
        <taxon>Haloferacaceae</taxon>
    </lineage>
</organism>
<feature type="compositionally biased region" description="Low complexity" evidence="1">
    <location>
        <begin position="50"/>
        <end position="73"/>
    </location>
</feature>
<evidence type="ECO:0000313" key="2">
    <source>
        <dbReference type="EMBL" id="SDM47600.1"/>
    </source>
</evidence>
<dbReference type="Proteomes" id="UP000199451">
    <property type="component" value="Unassembled WGS sequence"/>
</dbReference>
<keyword evidence="3" id="KW-1185">Reference proteome</keyword>
<feature type="compositionally biased region" description="Basic and acidic residues" evidence="1">
    <location>
        <begin position="192"/>
        <end position="203"/>
    </location>
</feature>
<dbReference type="OrthoDB" id="387401at2157"/>
<sequence>MRLTTVAVVALLVCASFAPAAMALGESSADRPGTSASADLGDRAGVTLQTGETTTSTTTTTTTTSQSSETETSNDTNASDAALGHRVSSFVQSTSSETEGSVDSGMWAADVTRSNRPDAVDRRVTQLRERVSTLRAERAELRAAYKAGELSQLQYRSRLAELNGQLAALSTATQDTERAATRLNTHAPGLQRVREDIDAERRGNGLGVGRPTTTDPTDTADGNESTTDAPEPRRGEGNGNGGNGVEGNNRANGPGDDTRGNGDDDAADGVTVDTAVVGPLPAAV</sequence>
<reference evidence="3" key="1">
    <citation type="submission" date="2016-10" db="EMBL/GenBank/DDBJ databases">
        <authorList>
            <person name="Varghese N."/>
            <person name="Submissions S."/>
        </authorList>
    </citation>
    <scope>NUCLEOTIDE SEQUENCE [LARGE SCALE GENOMIC DNA]</scope>
    <source>
        <strain evidence="3">CGMCC 1.10119</strain>
    </source>
</reference>
<gene>
    <name evidence="2" type="ORF">SAMN04487949_1790</name>
</gene>